<evidence type="ECO:0000256" key="2">
    <source>
        <dbReference type="ARBA" id="ARBA00022679"/>
    </source>
</evidence>
<proteinExistence type="inferred from homology"/>
<keyword evidence="7 9" id="KW-1208">Phospholipid metabolism</keyword>
<keyword evidence="2 9" id="KW-0808">Transferase</keyword>
<feature type="binding site" evidence="9">
    <location>
        <position position="12"/>
    </location>
    <ligand>
        <name>sn-glycerol 1-phosphate</name>
        <dbReference type="ChEBI" id="CHEBI:57685"/>
    </ligand>
</feature>
<comment type="caution">
    <text evidence="9">Lacks conserved residue(s) required for the propagation of feature annotation.</text>
</comment>
<keyword evidence="5 9" id="KW-0443">Lipid metabolism</keyword>
<comment type="function">
    <text evidence="9">Prenyltransferase that catalyzes in vivo the transfer of the heptaprenyl moiety of heptaprenyl pyrophosphate (HepPP; 35 carbon atoms) to the C3 hydroxyl of sn-glycerol-1-phosphate (G1P), producing heptaprenylglyceryl phosphate (HepGP). This reaction is an ether-bond-formation step in the biosynthesis of archaea-type G1P-based membrane lipids found in Bacillales.</text>
</comment>
<keyword evidence="11" id="KW-1185">Reference proteome</keyword>
<dbReference type="NCBIfam" id="NF003199">
    <property type="entry name" value="PRK04169.1-3"/>
    <property type="match status" value="1"/>
</dbReference>
<comment type="catalytic activity">
    <reaction evidence="8 9">
        <text>sn-glycerol 1-phosphate + all-trans-heptaprenyl diphosphate = 3-heptaprenyl-sn-glycero-1-phosphate + diphosphate</text>
        <dbReference type="Rhea" id="RHEA:33495"/>
        <dbReference type="ChEBI" id="CHEBI:33019"/>
        <dbReference type="ChEBI" id="CHEBI:57685"/>
        <dbReference type="ChEBI" id="CHEBI:58206"/>
        <dbReference type="ChEBI" id="CHEBI:64781"/>
        <dbReference type="EC" id="2.5.1.n9"/>
    </reaction>
</comment>
<comment type="cofactor">
    <cofactor evidence="9">
        <name>Mg(2+)</name>
        <dbReference type="ChEBI" id="CHEBI:18420"/>
    </cofactor>
</comment>
<dbReference type="Proteomes" id="UP001500880">
    <property type="component" value="Unassembled WGS sequence"/>
</dbReference>
<dbReference type="Pfam" id="PF01884">
    <property type="entry name" value="PcrB"/>
    <property type="match status" value="1"/>
</dbReference>
<evidence type="ECO:0000256" key="4">
    <source>
        <dbReference type="ARBA" id="ARBA00022842"/>
    </source>
</evidence>
<reference evidence="10 11" key="1">
    <citation type="journal article" date="2019" name="Int. J. Syst. Evol. Microbiol.">
        <title>The Global Catalogue of Microorganisms (GCM) 10K type strain sequencing project: providing services to taxonomists for standard genome sequencing and annotation.</title>
        <authorList>
            <consortium name="The Broad Institute Genomics Platform"/>
            <consortium name="The Broad Institute Genome Sequencing Center for Infectious Disease"/>
            <person name="Wu L."/>
            <person name="Ma J."/>
        </authorList>
    </citation>
    <scope>NUCLEOTIDE SEQUENCE [LARGE SCALE GENOMIC DNA]</scope>
    <source>
        <strain evidence="10 11">JCM 12389</strain>
    </source>
</reference>
<dbReference type="PANTHER" id="PTHR40029">
    <property type="match status" value="1"/>
</dbReference>
<dbReference type="EC" id="2.5.1.n9" evidence="9"/>
<dbReference type="SUPFAM" id="SSF51395">
    <property type="entry name" value="FMN-linked oxidoreductases"/>
    <property type="match status" value="1"/>
</dbReference>
<comment type="similarity">
    <text evidence="9">Belongs to the GGGP/HepGP synthase family. Group I subfamily.</text>
</comment>
<evidence type="ECO:0000313" key="11">
    <source>
        <dbReference type="Proteomes" id="UP001500880"/>
    </source>
</evidence>
<protein>
    <recommendedName>
        <fullName evidence="9">Heptaprenylglyceryl phosphate synthase</fullName>
        <shortName evidence="9">HepGP synthase</shortName>
        <ecNumber evidence="9">2.5.1.n9</ecNumber>
    </recommendedName>
    <alternativeName>
        <fullName evidence="9">Glycerol-1-phosphate heptaprenyltransferase</fullName>
    </alternativeName>
</protein>
<dbReference type="InterPro" id="IPR008205">
    <property type="entry name" value="GGGP_HepGP_synthase"/>
</dbReference>
<evidence type="ECO:0000256" key="3">
    <source>
        <dbReference type="ARBA" id="ARBA00022723"/>
    </source>
</evidence>
<feature type="binding site" evidence="9">
    <location>
        <position position="14"/>
    </location>
    <ligand>
        <name>Mg(2+)</name>
        <dbReference type="ChEBI" id="CHEBI:18420"/>
    </ligand>
</feature>
<dbReference type="RefSeq" id="WP_343841741.1">
    <property type="nucleotide sequence ID" value="NZ_BAAADO010000005.1"/>
</dbReference>
<sequence length="232" mass="26635">MYDIQKWNHVFKLDPNKEISDADLEKVCESGTDAIIIGGTDGVTLDNVLQLLSRVRRYTVPCVLEISNTESVTPGFDYYFIPSVLNSRNKNWFMDLHHQAVKEYGEIMNWDEIFMEGYCMLNPDSKAFQYTDSIPLEDEDVMAYAQMTEKMFRFPFFYLEYSGTYGNPELVKRVKQKLDQTLLIYGGGIHHAEQAEEIAPFADIVVVGNALYDDLNNALKTVKAVKNIKTIR</sequence>
<evidence type="ECO:0000256" key="8">
    <source>
        <dbReference type="ARBA" id="ARBA00048318"/>
    </source>
</evidence>
<keyword evidence="1 9" id="KW-0444">Lipid biosynthesis</keyword>
<evidence type="ECO:0000256" key="7">
    <source>
        <dbReference type="ARBA" id="ARBA00023264"/>
    </source>
</evidence>
<evidence type="ECO:0000313" key="10">
    <source>
        <dbReference type="EMBL" id="GAA0497438.1"/>
    </source>
</evidence>
<dbReference type="HAMAP" id="MF_00112">
    <property type="entry name" value="GGGP_HepGP_synthase"/>
    <property type="match status" value="1"/>
</dbReference>
<evidence type="ECO:0000256" key="9">
    <source>
        <dbReference type="HAMAP-Rule" id="MF_00112"/>
    </source>
</evidence>
<evidence type="ECO:0000256" key="6">
    <source>
        <dbReference type="ARBA" id="ARBA00023209"/>
    </source>
</evidence>
<dbReference type="NCBIfam" id="NF003197">
    <property type="entry name" value="PRK04169.1-1"/>
    <property type="match status" value="1"/>
</dbReference>
<name>A0ABN1BGK2_9BACI</name>
<dbReference type="EMBL" id="BAAADO010000005">
    <property type="protein sequence ID" value="GAA0497438.1"/>
    <property type="molecule type" value="Genomic_DNA"/>
</dbReference>
<organism evidence="10 11">
    <name type="scientific">Salinibacillus aidingensis</name>
    <dbReference type="NCBI Taxonomy" id="237684"/>
    <lineage>
        <taxon>Bacteria</taxon>
        <taxon>Bacillati</taxon>
        <taxon>Bacillota</taxon>
        <taxon>Bacilli</taxon>
        <taxon>Bacillales</taxon>
        <taxon>Bacillaceae</taxon>
        <taxon>Salinibacillus</taxon>
    </lineage>
</organism>
<dbReference type="NCBIfam" id="TIGR01768">
    <property type="entry name" value="GGGP-family"/>
    <property type="match status" value="1"/>
</dbReference>
<dbReference type="Gene3D" id="3.20.20.390">
    <property type="entry name" value="FMN-linked oxidoreductases"/>
    <property type="match status" value="1"/>
</dbReference>
<dbReference type="PANTHER" id="PTHR40029:SF2">
    <property type="entry name" value="HEPTAPRENYLGLYCERYL PHOSPHATE SYNTHASE"/>
    <property type="match status" value="1"/>
</dbReference>
<evidence type="ECO:0000256" key="5">
    <source>
        <dbReference type="ARBA" id="ARBA00023098"/>
    </source>
</evidence>
<dbReference type="InterPro" id="IPR039074">
    <property type="entry name" value="GGGP/HepGP_synthase_I"/>
</dbReference>
<feature type="binding site" evidence="9">
    <location>
        <begin position="158"/>
        <end position="163"/>
    </location>
    <ligand>
        <name>sn-glycerol 1-phosphate</name>
        <dbReference type="ChEBI" id="CHEBI:57685"/>
    </ligand>
</feature>
<evidence type="ECO:0000256" key="1">
    <source>
        <dbReference type="ARBA" id="ARBA00022516"/>
    </source>
</evidence>
<keyword evidence="3 9" id="KW-0479">Metal-binding</keyword>
<dbReference type="InterPro" id="IPR038597">
    <property type="entry name" value="GGGP/HepGP_synthase_sf"/>
</dbReference>
<feature type="binding site" evidence="9">
    <location>
        <position position="188"/>
    </location>
    <ligand>
        <name>sn-glycerol 1-phosphate</name>
        <dbReference type="ChEBI" id="CHEBI:57685"/>
    </ligand>
</feature>
<feature type="binding site" evidence="9">
    <location>
        <position position="40"/>
    </location>
    <ligand>
        <name>Mg(2+)</name>
        <dbReference type="ChEBI" id="CHEBI:18420"/>
    </ligand>
</feature>
<feature type="binding site" evidence="9">
    <location>
        <begin position="208"/>
        <end position="209"/>
    </location>
    <ligand>
        <name>sn-glycerol 1-phosphate</name>
        <dbReference type="ChEBI" id="CHEBI:57685"/>
    </ligand>
</feature>
<gene>
    <name evidence="9" type="primary">pcrB</name>
    <name evidence="10" type="ORF">GCM10008986_25530</name>
</gene>
<comment type="pathway">
    <text evidence="9">Membrane lipid metabolism; glycerophospholipid metabolism.</text>
</comment>
<keyword evidence="4 9" id="KW-0460">Magnesium</keyword>
<keyword evidence="6 9" id="KW-0594">Phospholipid biosynthesis</keyword>
<accession>A0ABN1BGK2</accession>
<dbReference type="CDD" id="cd02812">
    <property type="entry name" value="PcrB_like"/>
    <property type="match status" value="1"/>
</dbReference>
<comment type="subunit">
    <text evidence="9">Homodimer.</text>
</comment>
<comment type="caution">
    <text evidence="10">The sequence shown here is derived from an EMBL/GenBank/DDBJ whole genome shotgun (WGS) entry which is preliminary data.</text>
</comment>